<dbReference type="OrthoDB" id="425354at2759"/>
<evidence type="ECO:0000313" key="1">
    <source>
        <dbReference type="EMBL" id="KZF25955.1"/>
    </source>
</evidence>
<dbReference type="PANTHER" id="PTHR38115">
    <property type="entry name" value="LIPOCALIN-LIKE DOMAIN-CONTAINING PROTEIN"/>
    <property type="match status" value="1"/>
</dbReference>
<dbReference type="PANTHER" id="PTHR38115:SF1">
    <property type="entry name" value="LIPOCALIN-LIKE DOMAIN-CONTAINING PROTEIN"/>
    <property type="match status" value="1"/>
</dbReference>
<dbReference type="InParanoid" id="A0A165JA11"/>
<dbReference type="STRING" id="1328760.A0A165JA11"/>
<name>A0A165JA11_XYLHT</name>
<dbReference type="Proteomes" id="UP000076632">
    <property type="component" value="Unassembled WGS sequence"/>
</dbReference>
<dbReference type="RefSeq" id="XP_018191510.1">
    <property type="nucleotide sequence ID" value="XM_018331418.1"/>
</dbReference>
<accession>A0A165JA11</accession>
<dbReference type="AlphaFoldDB" id="A0A165JA11"/>
<evidence type="ECO:0000313" key="2">
    <source>
        <dbReference type="Proteomes" id="UP000076632"/>
    </source>
</evidence>
<gene>
    <name evidence="1" type="ORF">L228DRAFT_242344</name>
</gene>
<dbReference type="InterPro" id="IPR053037">
    <property type="entry name" value="Pericyclase_pydY-like"/>
</dbReference>
<dbReference type="GeneID" id="28896555"/>
<reference evidence="1 2" key="1">
    <citation type="journal article" date="2016" name="Fungal Biol.">
        <title>The genome of Xylona heveae provides a window into fungal endophytism.</title>
        <authorList>
            <person name="Gazis R."/>
            <person name="Kuo A."/>
            <person name="Riley R."/>
            <person name="LaButti K."/>
            <person name="Lipzen A."/>
            <person name="Lin J."/>
            <person name="Amirebrahimi M."/>
            <person name="Hesse C.N."/>
            <person name="Spatafora J.W."/>
            <person name="Henrissat B."/>
            <person name="Hainaut M."/>
            <person name="Grigoriev I.V."/>
            <person name="Hibbett D.S."/>
        </authorList>
    </citation>
    <scope>NUCLEOTIDE SEQUENCE [LARGE SCALE GENOMIC DNA]</scope>
    <source>
        <strain evidence="1 2">TC161</strain>
    </source>
</reference>
<protein>
    <recommendedName>
        <fullName evidence="3">Lipocalin-like domain-containing protein</fullName>
    </recommendedName>
</protein>
<dbReference type="OMA" id="WEMDSTH"/>
<keyword evidence="2" id="KW-1185">Reference proteome</keyword>
<organism evidence="1 2">
    <name type="scientific">Xylona heveae (strain CBS 132557 / TC161)</name>
    <dbReference type="NCBI Taxonomy" id="1328760"/>
    <lineage>
        <taxon>Eukaryota</taxon>
        <taxon>Fungi</taxon>
        <taxon>Dikarya</taxon>
        <taxon>Ascomycota</taxon>
        <taxon>Pezizomycotina</taxon>
        <taxon>Xylonomycetes</taxon>
        <taxon>Xylonales</taxon>
        <taxon>Xylonaceae</taxon>
        <taxon>Xylona</taxon>
    </lineage>
</organism>
<evidence type="ECO:0008006" key="3">
    <source>
        <dbReference type="Google" id="ProtNLM"/>
    </source>
</evidence>
<dbReference type="EMBL" id="KV407454">
    <property type="protein sequence ID" value="KZF25955.1"/>
    <property type="molecule type" value="Genomic_DNA"/>
</dbReference>
<proteinExistence type="predicted"/>
<sequence>MAAPDATTIRDLSGTWVMNKTLSDDPDPILQLQGIGWFLRTAIGLATITLHAKQYVTEDGVTHIDIDQTATGGIKGTSENRELDWQFRKHSDYIFGAVQGRSRFIKLEDVEDEFLKSGWLDEIKQDVAIQNYVESLDAGWIANQIWGFELIEGRRHYVRHVVVTKGDKREQARLVYDYVEAQDDTLDIAY</sequence>